<evidence type="ECO:0000313" key="8">
    <source>
        <dbReference type="Proteomes" id="UP000775547"/>
    </source>
</evidence>
<proteinExistence type="predicted"/>
<keyword evidence="3" id="KW-0808">Transferase</keyword>
<reference evidence="7" key="2">
    <citation type="submission" date="2021-10" db="EMBL/GenBank/DDBJ databases">
        <title>Phylogenomics reveals ancestral predisposition of the termite-cultivated fungus Termitomyces towards a domesticated lifestyle.</title>
        <authorList>
            <person name="Auxier B."/>
            <person name="Grum-Grzhimaylo A."/>
            <person name="Cardenas M.E."/>
            <person name="Lodge J.D."/>
            <person name="Laessoe T."/>
            <person name="Pedersen O."/>
            <person name="Smith M.E."/>
            <person name="Kuyper T.W."/>
            <person name="Franco-Molano E.A."/>
            <person name="Baroni T.J."/>
            <person name="Aanen D.K."/>
        </authorList>
    </citation>
    <scope>NUCLEOTIDE SEQUENCE</scope>
    <source>
        <strain evidence="7">AP01</strain>
        <tissue evidence="7">Mycelium</tissue>
    </source>
</reference>
<evidence type="ECO:0000256" key="4">
    <source>
        <dbReference type="ARBA" id="ARBA00023015"/>
    </source>
</evidence>
<keyword evidence="8" id="KW-1185">Reference proteome</keyword>
<protein>
    <recommendedName>
        <fullName evidence="2">RING-type E3 ubiquitin transferase</fullName>
        <ecNumber evidence="2">2.3.2.27</ecNumber>
    </recommendedName>
</protein>
<dbReference type="OrthoDB" id="21204at2759"/>
<feature type="compositionally biased region" description="Basic and acidic residues" evidence="6">
    <location>
        <begin position="69"/>
        <end position="86"/>
    </location>
</feature>
<dbReference type="Proteomes" id="UP000775547">
    <property type="component" value="Unassembled WGS sequence"/>
</dbReference>
<comment type="catalytic activity">
    <reaction evidence="1">
        <text>S-ubiquitinyl-[E2 ubiquitin-conjugating enzyme]-L-cysteine + [acceptor protein]-L-lysine = [E2 ubiquitin-conjugating enzyme]-L-cysteine + N(6)-ubiquitinyl-[acceptor protein]-L-lysine.</text>
        <dbReference type="EC" id="2.3.2.27"/>
    </reaction>
</comment>
<evidence type="ECO:0000256" key="2">
    <source>
        <dbReference type="ARBA" id="ARBA00012483"/>
    </source>
</evidence>
<dbReference type="EMBL" id="JABCKV010000111">
    <property type="protein sequence ID" value="KAG5643466.1"/>
    <property type="molecule type" value="Genomic_DNA"/>
</dbReference>
<evidence type="ECO:0000256" key="1">
    <source>
        <dbReference type="ARBA" id="ARBA00000900"/>
    </source>
</evidence>
<dbReference type="GO" id="GO:0000209">
    <property type="term" value="P:protein polyubiquitination"/>
    <property type="evidence" value="ECO:0007669"/>
    <property type="project" value="TreeGrafter"/>
</dbReference>
<evidence type="ECO:0000256" key="6">
    <source>
        <dbReference type="SAM" id="MobiDB-lite"/>
    </source>
</evidence>
<dbReference type="AlphaFoldDB" id="A0A9P7K9I9"/>
<evidence type="ECO:0000256" key="5">
    <source>
        <dbReference type="ARBA" id="ARBA00023163"/>
    </source>
</evidence>
<dbReference type="PANTHER" id="PTHR46077">
    <property type="entry name" value="E3 UBIQUITIN-PROTEIN LIGASE TOPORS"/>
    <property type="match status" value="1"/>
</dbReference>
<dbReference type="EC" id="2.3.2.27" evidence="2"/>
<dbReference type="GO" id="GO:0061630">
    <property type="term" value="F:ubiquitin protein ligase activity"/>
    <property type="evidence" value="ECO:0007669"/>
    <property type="project" value="UniProtKB-EC"/>
</dbReference>
<feature type="region of interest" description="Disordered" evidence="6">
    <location>
        <begin position="54"/>
        <end position="86"/>
    </location>
</feature>
<organism evidence="7 8">
    <name type="scientific">Asterophora parasitica</name>
    <dbReference type="NCBI Taxonomy" id="117018"/>
    <lineage>
        <taxon>Eukaryota</taxon>
        <taxon>Fungi</taxon>
        <taxon>Dikarya</taxon>
        <taxon>Basidiomycota</taxon>
        <taxon>Agaricomycotina</taxon>
        <taxon>Agaricomycetes</taxon>
        <taxon>Agaricomycetidae</taxon>
        <taxon>Agaricales</taxon>
        <taxon>Tricholomatineae</taxon>
        <taxon>Lyophyllaceae</taxon>
        <taxon>Asterophora</taxon>
    </lineage>
</organism>
<gene>
    <name evidence="7" type="ORF">DXG03_000898</name>
</gene>
<dbReference type="PANTHER" id="PTHR46077:SF1">
    <property type="entry name" value="TOP1 BINDING ARGININE_SERINE RICH PROTEIN, E3 UBIQUITIN LIGASE"/>
    <property type="match status" value="1"/>
</dbReference>
<comment type="caution">
    <text evidence="7">The sequence shown here is derived from an EMBL/GenBank/DDBJ whole genome shotgun (WGS) entry which is preliminary data.</text>
</comment>
<evidence type="ECO:0000313" key="7">
    <source>
        <dbReference type="EMBL" id="KAG5643466.1"/>
    </source>
</evidence>
<keyword evidence="4" id="KW-0805">Transcription regulation</keyword>
<accession>A0A9P7K9I9</accession>
<sequence>MNSASAACSYGQQSRRCPLCSQAIGDYLIHNIRSKYDFRKHFLASLRTSPQSTRSAVVRGEFSRRRRTARDQERERRVREEREASDKLERSIEKRRCIYERNVYAKHVASNSYTRYRPYPSPAQFAASPDHISRTTTFLRRELQVWDDLDVEFLTTFTISMMKSIDIRSESAVKLLAEFLDMDAPYVEGGRHVNAEHFAHGKFMFSTDFSC</sequence>
<name>A0A9P7K9I9_9AGAR</name>
<keyword evidence="5" id="KW-0804">Transcription</keyword>
<evidence type="ECO:0000256" key="3">
    <source>
        <dbReference type="ARBA" id="ARBA00022679"/>
    </source>
</evidence>
<reference evidence="7" key="1">
    <citation type="submission" date="2020-07" db="EMBL/GenBank/DDBJ databases">
        <authorList>
            <person name="Nieuwenhuis M."/>
            <person name="Van De Peppel L.J.J."/>
        </authorList>
    </citation>
    <scope>NUCLEOTIDE SEQUENCE</scope>
    <source>
        <strain evidence="7">AP01</strain>
        <tissue evidence="7">Mycelium</tissue>
    </source>
</reference>
<dbReference type="GO" id="GO:0006513">
    <property type="term" value="P:protein monoubiquitination"/>
    <property type="evidence" value="ECO:0007669"/>
    <property type="project" value="TreeGrafter"/>
</dbReference>